<sequence length="120" mass="13209">MDGKLTKIDIITAPSKFEELKDELNKIGIAGMTVSNVLGCGMQKGHKEFYRGKAVDINLLQKIKVEIVVCEVPVETVIETAKRVLHTGNMGDGKIFVYDVANVIRISNGSEGRDALQYDK</sequence>
<dbReference type="GO" id="GO:0005829">
    <property type="term" value="C:cytosol"/>
    <property type="evidence" value="ECO:0007669"/>
    <property type="project" value="TreeGrafter"/>
</dbReference>
<protein>
    <submittedName>
        <fullName evidence="2">Nitrogen regulatory PII-like protein</fullName>
    </submittedName>
</protein>
<organism evidence="2 3">
    <name type="scientific">Clostridium magnum DSM 2767</name>
    <dbReference type="NCBI Taxonomy" id="1121326"/>
    <lineage>
        <taxon>Bacteria</taxon>
        <taxon>Bacillati</taxon>
        <taxon>Bacillota</taxon>
        <taxon>Clostridia</taxon>
        <taxon>Eubacteriales</taxon>
        <taxon>Clostridiaceae</taxon>
        <taxon>Clostridium</taxon>
    </lineage>
</organism>
<dbReference type="SUPFAM" id="SSF54913">
    <property type="entry name" value="GlnB-like"/>
    <property type="match status" value="1"/>
</dbReference>
<dbReference type="AlphaFoldDB" id="A0A162SHH0"/>
<proteinExistence type="inferred from homology"/>
<dbReference type="GO" id="GO:0005524">
    <property type="term" value="F:ATP binding"/>
    <property type="evidence" value="ECO:0007669"/>
    <property type="project" value="TreeGrafter"/>
</dbReference>
<dbReference type="InterPro" id="IPR017918">
    <property type="entry name" value="N-reg_PII_CS"/>
</dbReference>
<dbReference type="STRING" id="1121326.CLMAG_30210"/>
<dbReference type="InterPro" id="IPR011322">
    <property type="entry name" value="N-reg_PII-like_a/b"/>
</dbReference>
<dbReference type="Pfam" id="PF00543">
    <property type="entry name" value="P-II"/>
    <property type="match status" value="1"/>
</dbReference>
<comment type="similarity">
    <text evidence="1">Belongs to the P(II) protein family.</text>
</comment>
<dbReference type="PROSITE" id="PS51343">
    <property type="entry name" value="PII_GLNB_DOM"/>
    <property type="match status" value="1"/>
</dbReference>
<dbReference type="GO" id="GO:0006808">
    <property type="term" value="P:regulation of nitrogen utilization"/>
    <property type="evidence" value="ECO:0007669"/>
    <property type="project" value="InterPro"/>
</dbReference>
<name>A0A162SHH0_9CLOT</name>
<dbReference type="PROSITE" id="PS00638">
    <property type="entry name" value="PII_GLNB_CTER"/>
    <property type="match status" value="1"/>
</dbReference>
<dbReference type="GO" id="GO:0030234">
    <property type="term" value="F:enzyme regulator activity"/>
    <property type="evidence" value="ECO:0007669"/>
    <property type="project" value="InterPro"/>
</dbReference>
<evidence type="ECO:0000313" key="3">
    <source>
        <dbReference type="Proteomes" id="UP000076603"/>
    </source>
</evidence>
<dbReference type="RefSeq" id="WP_066623728.1">
    <property type="nucleotide sequence ID" value="NZ_FQXL01000027.1"/>
</dbReference>
<dbReference type="OrthoDB" id="9802729at2"/>
<evidence type="ECO:0000313" key="2">
    <source>
        <dbReference type="EMBL" id="KZL91263.1"/>
    </source>
</evidence>
<dbReference type="PRINTS" id="PR00340">
    <property type="entry name" value="PIIGLNB"/>
</dbReference>
<reference evidence="2 3" key="1">
    <citation type="submission" date="2016-04" db="EMBL/GenBank/DDBJ databases">
        <title>Genome sequence of Clostridium magnum DSM 2767.</title>
        <authorList>
            <person name="Poehlein A."/>
            <person name="Uhlig R."/>
            <person name="Fischer R."/>
            <person name="Bahl H."/>
            <person name="Daniel R."/>
        </authorList>
    </citation>
    <scope>NUCLEOTIDE SEQUENCE [LARGE SCALE GENOMIC DNA]</scope>
    <source>
        <strain evidence="2 3">DSM 2767</strain>
    </source>
</reference>
<dbReference type="Proteomes" id="UP000076603">
    <property type="component" value="Unassembled WGS sequence"/>
</dbReference>
<dbReference type="EMBL" id="LWAE01000003">
    <property type="protein sequence ID" value="KZL91263.1"/>
    <property type="molecule type" value="Genomic_DNA"/>
</dbReference>
<evidence type="ECO:0000256" key="1">
    <source>
        <dbReference type="RuleBase" id="RU003936"/>
    </source>
</evidence>
<comment type="caution">
    <text evidence="2">The sequence shown here is derived from an EMBL/GenBank/DDBJ whole genome shotgun (WGS) entry which is preliminary data.</text>
</comment>
<keyword evidence="3" id="KW-1185">Reference proteome</keyword>
<dbReference type="SMART" id="SM00938">
    <property type="entry name" value="P-II"/>
    <property type="match status" value="1"/>
</dbReference>
<dbReference type="InterPro" id="IPR015867">
    <property type="entry name" value="N-reg_PII/ATP_PRibTrfase_C"/>
</dbReference>
<dbReference type="InterPro" id="IPR002187">
    <property type="entry name" value="N-reg_PII"/>
</dbReference>
<gene>
    <name evidence="2" type="primary">nrgB_2</name>
    <name evidence="2" type="ORF">CLMAG_30210</name>
</gene>
<dbReference type="PATRIC" id="fig|1121326.3.peg.3047"/>
<dbReference type="PANTHER" id="PTHR30115">
    <property type="entry name" value="NITROGEN REGULATORY PROTEIN P-II"/>
    <property type="match status" value="1"/>
</dbReference>
<dbReference type="Gene3D" id="3.30.70.120">
    <property type="match status" value="1"/>
</dbReference>
<accession>A0A162SHH0</accession>
<dbReference type="PANTHER" id="PTHR30115:SF11">
    <property type="entry name" value="NITROGEN REGULATORY PROTEIN P-II HOMOLOG"/>
    <property type="match status" value="1"/>
</dbReference>